<name>B8KXH7_9GAMM</name>
<dbReference type="PANTHER" id="PTHR34512:SF30">
    <property type="entry name" value="OUTER MEMBRANE PROTEIN ASSEMBLY FACTOR BAMB"/>
    <property type="match status" value="1"/>
</dbReference>
<evidence type="ECO:0000313" key="6">
    <source>
        <dbReference type="EMBL" id="EED34400.1"/>
    </source>
</evidence>
<accession>B8KXH7</accession>
<dbReference type="AlphaFoldDB" id="B8KXH7"/>
<dbReference type="GO" id="GO:0009279">
    <property type="term" value="C:cell outer membrane"/>
    <property type="evidence" value="ECO:0007669"/>
    <property type="project" value="UniProtKB-SubCell"/>
</dbReference>
<evidence type="ECO:0000256" key="3">
    <source>
        <dbReference type="ARBA" id="ARBA00023237"/>
    </source>
</evidence>
<dbReference type="EMBL" id="DS999411">
    <property type="protein sequence ID" value="EED34400.1"/>
    <property type="molecule type" value="Genomic_DNA"/>
</dbReference>
<dbReference type="InterPro" id="IPR017687">
    <property type="entry name" value="BamB"/>
</dbReference>
<dbReference type="HOGENOM" id="CLU_027480_0_1_6"/>
<evidence type="ECO:0000256" key="1">
    <source>
        <dbReference type="ARBA" id="ARBA00022729"/>
    </source>
</evidence>
<reference evidence="7" key="1">
    <citation type="journal article" date="2013" name="BMC Microbiol.">
        <title>Taxonomy and evolution of bacteriochlorophyll a-containing members of the OM60/NOR5 clade of marine gammaproteobacteria: description of Luminiphilus syltensis gen. nov., sp. nov., reclassification of Haliea rubra as Pseudohaliea rubra gen. nov., comb. nov., and emendation of Chromatocurvus halotolerans.</title>
        <authorList>
            <person name="Spring S."/>
            <person name="Riedel T."/>
            <person name="Sproer C."/>
            <person name="Yan S."/>
            <person name="Harder J."/>
            <person name="Fuchs B.M."/>
        </authorList>
    </citation>
    <scope>NUCLEOTIDE SEQUENCE [LARGE SCALE GENOMIC DNA]</scope>
    <source>
        <strain evidence="7">NOR51-B</strain>
    </source>
</reference>
<dbReference type="Gene3D" id="2.130.10.10">
    <property type="entry name" value="YVTN repeat-like/Quinoprotein amine dehydrogenase"/>
    <property type="match status" value="1"/>
</dbReference>
<sequence length="389" mass="41981">MKWLRPALLAVLLPLSGCETVTGWFDDEDFDATAPVELTDIEEQVDIDSAWSTSVGDGQGDGFYQINPILDNDLIYAASADGEVAAIETDRGRERWAVDLEIPISGGVGKFGDSLFLGGADGFVIRLSATDGSVVWQTAVSGEVLSAPQGDGRFVVAQSYDGKLNGFDYESGERLWTYSSDVPVLTLRGTSTPILSDGVAIAGFAEGKVVAIEVETGNVLWESRVAIPEGRSEIERIIDIDGTMVYLGPELFVSSYQGRLVSIDTSTGRKRWQRNVSSVSGVSMGFGNVYVADEDGTVSAFLRNGQGVRWQNIVLGYRGLSRPTPISSYVAVVDFEGYLHLLSQVDGRIVGRERPDSDGARADMIADGNRLYVYGNGGRLVAYDLRSLE</sequence>
<dbReference type="GO" id="GO:0051205">
    <property type="term" value="P:protein insertion into membrane"/>
    <property type="evidence" value="ECO:0007669"/>
    <property type="project" value="UniProtKB-UniRule"/>
</dbReference>
<feature type="domain" description="Pyrrolo-quinoline quinone repeat" evidence="5">
    <location>
        <begin position="81"/>
        <end position="312"/>
    </location>
</feature>
<dbReference type="Proteomes" id="UP000004699">
    <property type="component" value="Unassembled WGS sequence"/>
</dbReference>
<comment type="subunit">
    <text evidence="4">Part of the Bam complex.</text>
</comment>
<protein>
    <recommendedName>
        <fullName evidence="4">Outer membrane protein assembly factor BamB</fullName>
    </recommendedName>
</protein>
<keyword evidence="1 4" id="KW-0732">Signal</keyword>
<comment type="function">
    <text evidence="4">Part of the outer membrane protein assembly complex, which is involved in assembly and insertion of beta-barrel proteins into the outer membrane.</text>
</comment>
<keyword evidence="3 4" id="KW-0998">Cell outer membrane</keyword>
<dbReference type="NCBIfam" id="TIGR03300">
    <property type="entry name" value="assembly_YfgL"/>
    <property type="match status" value="1"/>
</dbReference>
<dbReference type="SUPFAM" id="SSF50998">
    <property type="entry name" value="Quinoprotein alcohol dehydrogenase-like"/>
    <property type="match status" value="1"/>
</dbReference>
<evidence type="ECO:0000259" key="5">
    <source>
        <dbReference type="Pfam" id="PF13360"/>
    </source>
</evidence>
<comment type="similarity">
    <text evidence="4">Belongs to the BamB family.</text>
</comment>
<dbReference type="Pfam" id="PF13360">
    <property type="entry name" value="PQQ_2"/>
    <property type="match status" value="1"/>
</dbReference>
<evidence type="ECO:0000313" key="7">
    <source>
        <dbReference type="Proteomes" id="UP000004699"/>
    </source>
</evidence>
<gene>
    <name evidence="6" type="primary">yfgL</name>
    <name evidence="4" type="synonym">bamB</name>
    <name evidence="6" type="ORF">NOR51B_337</name>
</gene>
<organism evidence="6 7">
    <name type="scientific">Luminiphilus syltensis NOR5-1B</name>
    <dbReference type="NCBI Taxonomy" id="565045"/>
    <lineage>
        <taxon>Bacteria</taxon>
        <taxon>Pseudomonadati</taxon>
        <taxon>Pseudomonadota</taxon>
        <taxon>Gammaproteobacteria</taxon>
        <taxon>Cellvibrionales</taxon>
        <taxon>Halieaceae</taxon>
        <taxon>Luminiphilus</taxon>
    </lineage>
</organism>
<proteinExistence type="inferred from homology"/>
<dbReference type="STRING" id="565045.NOR51B_337"/>
<dbReference type="eggNOG" id="COG1520">
    <property type="taxonomic scope" value="Bacteria"/>
</dbReference>
<dbReference type="RefSeq" id="WP_009019148.1">
    <property type="nucleotide sequence ID" value="NZ_DS999411.1"/>
</dbReference>
<dbReference type="SMART" id="SM00564">
    <property type="entry name" value="PQQ"/>
    <property type="match status" value="5"/>
</dbReference>
<comment type="subcellular location">
    <subcellularLocation>
        <location evidence="4">Cell outer membrane</location>
    </subcellularLocation>
</comment>
<dbReference type="HAMAP" id="MF_00923">
    <property type="entry name" value="OM_assembly_BamB"/>
    <property type="match status" value="1"/>
</dbReference>
<dbReference type="InterPro" id="IPR015943">
    <property type="entry name" value="WD40/YVTN_repeat-like_dom_sf"/>
</dbReference>
<keyword evidence="6" id="KW-0449">Lipoprotein</keyword>
<dbReference type="PANTHER" id="PTHR34512">
    <property type="entry name" value="CELL SURFACE PROTEIN"/>
    <property type="match status" value="1"/>
</dbReference>
<dbReference type="InterPro" id="IPR018391">
    <property type="entry name" value="PQQ_b-propeller_rpt"/>
</dbReference>
<evidence type="ECO:0000256" key="4">
    <source>
        <dbReference type="HAMAP-Rule" id="MF_00923"/>
    </source>
</evidence>
<evidence type="ECO:0000256" key="2">
    <source>
        <dbReference type="ARBA" id="ARBA00023136"/>
    </source>
</evidence>
<dbReference type="GO" id="GO:0043165">
    <property type="term" value="P:Gram-negative-bacterium-type cell outer membrane assembly"/>
    <property type="evidence" value="ECO:0007669"/>
    <property type="project" value="UniProtKB-UniRule"/>
</dbReference>
<dbReference type="OrthoDB" id="5173551at2"/>
<dbReference type="InterPro" id="IPR002372">
    <property type="entry name" value="PQQ_rpt_dom"/>
</dbReference>
<dbReference type="InterPro" id="IPR011047">
    <property type="entry name" value="Quinoprotein_ADH-like_sf"/>
</dbReference>
<keyword evidence="2 4" id="KW-0472">Membrane</keyword>
<keyword evidence="7" id="KW-1185">Reference proteome</keyword>